<feature type="transmembrane region" description="Helical" evidence="1">
    <location>
        <begin position="325"/>
        <end position="347"/>
    </location>
</feature>
<keyword evidence="1" id="KW-1133">Transmembrane helix</keyword>
<evidence type="ECO:0000313" key="3">
    <source>
        <dbReference type="EMBL" id="PSK94790.1"/>
    </source>
</evidence>
<accession>A0A2P8DC47</accession>
<dbReference type="InterPro" id="IPR029044">
    <property type="entry name" value="Nucleotide-diphossugar_trans"/>
</dbReference>
<dbReference type="SUPFAM" id="SSF53448">
    <property type="entry name" value="Nucleotide-diphospho-sugar transferases"/>
    <property type="match status" value="1"/>
</dbReference>
<dbReference type="CDD" id="cd04186">
    <property type="entry name" value="GT_2_like_c"/>
    <property type="match status" value="1"/>
</dbReference>
<evidence type="ECO:0000256" key="1">
    <source>
        <dbReference type="SAM" id="Phobius"/>
    </source>
</evidence>
<dbReference type="AlphaFoldDB" id="A0A2P8DC47"/>
<keyword evidence="1" id="KW-0472">Membrane</keyword>
<feature type="transmembrane region" description="Helical" evidence="1">
    <location>
        <begin position="263"/>
        <end position="281"/>
    </location>
</feature>
<feature type="domain" description="Glycosyltransferase 2-like" evidence="2">
    <location>
        <begin position="7"/>
        <end position="147"/>
    </location>
</feature>
<dbReference type="Proteomes" id="UP000240572">
    <property type="component" value="Unassembled WGS sequence"/>
</dbReference>
<dbReference type="InterPro" id="IPR001173">
    <property type="entry name" value="Glyco_trans_2-like"/>
</dbReference>
<evidence type="ECO:0000313" key="4">
    <source>
        <dbReference type="Proteomes" id="UP000240572"/>
    </source>
</evidence>
<protein>
    <submittedName>
        <fullName evidence="3">GT2 family glycosyltransferase</fullName>
    </submittedName>
</protein>
<dbReference type="GO" id="GO:0016740">
    <property type="term" value="F:transferase activity"/>
    <property type="evidence" value="ECO:0007669"/>
    <property type="project" value="UniProtKB-KW"/>
</dbReference>
<keyword evidence="4" id="KW-1185">Reference proteome</keyword>
<dbReference type="PANTHER" id="PTHR43179">
    <property type="entry name" value="RHAMNOSYLTRANSFERASE WBBL"/>
    <property type="match status" value="1"/>
</dbReference>
<dbReference type="RefSeq" id="WP_106521478.1">
    <property type="nucleotide sequence ID" value="NZ_PYGD01000001.1"/>
</dbReference>
<dbReference type="OrthoDB" id="9771846at2"/>
<evidence type="ECO:0000259" key="2">
    <source>
        <dbReference type="Pfam" id="PF00535"/>
    </source>
</evidence>
<dbReference type="Pfam" id="PF00535">
    <property type="entry name" value="Glycos_transf_2"/>
    <property type="match status" value="1"/>
</dbReference>
<feature type="transmembrane region" description="Helical" evidence="1">
    <location>
        <begin position="359"/>
        <end position="378"/>
    </location>
</feature>
<dbReference type="PANTHER" id="PTHR43179:SF7">
    <property type="entry name" value="RHAMNOSYLTRANSFERASE WBBL"/>
    <property type="match status" value="1"/>
</dbReference>
<keyword evidence="3" id="KW-0808">Transferase</keyword>
<gene>
    <name evidence="3" type="ORF">B0I18_101953</name>
</gene>
<feature type="transmembrane region" description="Helical" evidence="1">
    <location>
        <begin position="293"/>
        <end position="313"/>
    </location>
</feature>
<name>A0A2P8DC47_9BACT</name>
<feature type="transmembrane region" description="Helical" evidence="1">
    <location>
        <begin position="384"/>
        <end position="409"/>
    </location>
</feature>
<comment type="caution">
    <text evidence="3">The sequence shown here is derived from an EMBL/GenBank/DDBJ whole genome shotgun (WGS) entry which is preliminary data.</text>
</comment>
<reference evidence="3 4" key="1">
    <citation type="submission" date="2018-03" db="EMBL/GenBank/DDBJ databases">
        <title>Genomic Encyclopedia of Type Strains, Phase III (KMG-III): the genomes of soil and plant-associated and newly described type strains.</title>
        <authorList>
            <person name="Whitman W."/>
        </authorList>
    </citation>
    <scope>NUCLEOTIDE SEQUENCE [LARGE SCALE GENOMIC DNA]</scope>
    <source>
        <strain evidence="3 4">CGMCC 1.12700</strain>
    </source>
</reference>
<keyword evidence="1" id="KW-0812">Transmembrane</keyword>
<proteinExistence type="predicted"/>
<dbReference type="EMBL" id="PYGD01000001">
    <property type="protein sequence ID" value="PSK94790.1"/>
    <property type="molecule type" value="Genomic_DNA"/>
</dbReference>
<dbReference type="Gene3D" id="3.90.550.10">
    <property type="entry name" value="Spore Coat Polysaccharide Biosynthesis Protein SpsA, Chain A"/>
    <property type="match status" value="1"/>
</dbReference>
<organism evidence="3 4">
    <name type="scientific">Taibaiella chishuiensis</name>
    <dbReference type="NCBI Taxonomy" id="1434707"/>
    <lineage>
        <taxon>Bacteria</taxon>
        <taxon>Pseudomonadati</taxon>
        <taxon>Bacteroidota</taxon>
        <taxon>Chitinophagia</taxon>
        <taxon>Chitinophagales</taxon>
        <taxon>Chitinophagaceae</taxon>
        <taxon>Taibaiella</taxon>
    </lineage>
</organism>
<sequence>MQQKKVSVIIVSYNVRSFLELCLDSVTRAVRSLPAEIIVIDNNSSDDSCALVAEKFKEVILIANKDNAGFSKANNQGVAIAQGAYIHFLNPDTVVPEDFYELTIAYLDQHPEIGCLGPKLLDGRGQYAYDSKKSFPSFWTSVYKVTGLSKLFSRSVVFNRYYAAHVGENETAEVDILSGCCLLVRKSAMDAAGGSFDESYFMYCEDVDLCHRVQQAGYKNYYYPQTSIIHYKGESTRKLSARYIKIFYEAHALFVKRYYPKRLGAIYIFSLKMVLALRNFFNWGRYLFSLFKMFLLDALLLFIVTTLVKDFWFDNIAPRTMPPGLFGTTIPLFLCIWLLSLFLNGAYDKPFSLFKAGRGMVLGTILVLAGYGLLPMAYRYSRGVVLFSGMTGAVVLLLIRWLLSLLGWIRLVPRGKIDYKAAIIGNKDEAAATETLLDQQHYNLEIVGRVSSATNDTDQSLGNTADLSGIQQVYNINEFVFNTGSMPYKEIMQRMGQTTRPFFKIHVTDSNAIVGSNSLRHNAEEFSLSKRYAISAADSRRNKRIFDLTTGIALLLLYPLLSFKVADKKGFWKNILQVIGGKKTWVGYAPDLAAAKQLPAIPTPVIPPYPLNTSYAPDRYNQEHLSEQYAENFAALDDFRIVWVNFRFLGKNF</sequence>